<evidence type="ECO:0000256" key="1">
    <source>
        <dbReference type="SAM" id="MobiDB-lite"/>
    </source>
</evidence>
<dbReference type="InterPro" id="IPR036034">
    <property type="entry name" value="PDZ_sf"/>
</dbReference>
<dbReference type="InterPro" id="IPR001478">
    <property type="entry name" value="PDZ"/>
</dbReference>
<dbReference type="Pfam" id="PF13180">
    <property type="entry name" value="PDZ_2"/>
    <property type="match status" value="1"/>
</dbReference>
<feature type="region of interest" description="Disordered" evidence="1">
    <location>
        <begin position="98"/>
        <end position="122"/>
    </location>
</feature>
<dbReference type="RefSeq" id="WP_067661305.1">
    <property type="nucleotide sequence ID" value="NZ_FQXG01000010.1"/>
</dbReference>
<dbReference type="OrthoDB" id="6266363at2"/>
<sequence>MNIRAVLIWMLGLGMGSALTMWWQAPELLPEPLPPLSELSYPQVEALTRTQSLALLHQARADLDEGERLTKQLEQEVDLLIAMVQAARQGDIARHVELNGQRRPPAKPAPKPAAAPSASAGSLDQAKAQLAQIQQADAAIQRQALAEGWAMDARLVEARRSLWQQARRDLDDSAYSQALFEAGLPNRLFIGAVTQDTAASQAGLQYGDRLIAIDGQTLFTRDELEARLDSLGSDNPVVVEISRRGQRQQLVVEGLAQHVDLYARSLPHLAPDQTD</sequence>
<keyword evidence="4" id="KW-1185">Reference proteome</keyword>
<dbReference type="STRING" id="299255.SAMN02745129_0144"/>
<dbReference type="PROSITE" id="PS50106">
    <property type="entry name" value="PDZ"/>
    <property type="match status" value="1"/>
</dbReference>
<dbReference type="SMART" id="SM00228">
    <property type="entry name" value="PDZ"/>
    <property type="match status" value="1"/>
</dbReference>
<dbReference type="EMBL" id="FQXG01000010">
    <property type="protein sequence ID" value="SHI21492.1"/>
    <property type="molecule type" value="Genomic_DNA"/>
</dbReference>
<proteinExistence type="predicted"/>
<organism evidence="3 4">
    <name type="scientific">Ferrimonas marina</name>
    <dbReference type="NCBI Taxonomy" id="299255"/>
    <lineage>
        <taxon>Bacteria</taxon>
        <taxon>Pseudomonadati</taxon>
        <taxon>Pseudomonadota</taxon>
        <taxon>Gammaproteobacteria</taxon>
        <taxon>Alteromonadales</taxon>
        <taxon>Ferrimonadaceae</taxon>
        <taxon>Ferrimonas</taxon>
    </lineage>
</organism>
<protein>
    <submittedName>
        <fullName evidence="3">PDZ domain-containing protein</fullName>
    </submittedName>
</protein>
<name>A0A1M5ZBD6_9GAMM</name>
<reference evidence="3 4" key="1">
    <citation type="submission" date="2016-11" db="EMBL/GenBank/DDBJ databases">
        <authorList>
            <person name="Jaros S."/>
            <person name="Januszkiewicz K."/>
            <person name="Wedrychowicz H."/>
        </authorList>
    </citation>
    <scope>NUCLEOTIDE SEQUENCE [LARGE SCALE GENOMIC DNA]</scope>
    <source>
        <strain evidence="3 4">DSM 16917</strain>
    </source>
</reference>
<dbReference type="SUPFAM" id="SSF50156">
    <property type="entry name" value="PDZ domain-like"/>
    <property type="match status" value="1"/>
</dbReference>
<feature type="domain" description="PDZ" evidence="2">
    <location>
        <begin position="188"/>
        <end position="245"/>
    </location>
</feature>
<gene>
    <name evidence="3" type="ORF">SAMN02745129_0144</name>
</gene>
<evidence type="ECO:0000313" key="3">
    <source>
        <dbReference type="EMBL" id="SHI21492.1"/>
    </source>
</evidence>
<accession>A0A1M5ZBD6</accession>
<dbReference type="AlphaFoldDB" id="A0A1M5ZBD6"/>
<dbReference type="Proteomes" id="UP000184268">
    <property type="component" value="Unassembled WGS sequence"/>
</dbReference>
<evidence type="ECO:0000313" key="4">
    <source>
        <dbReference type="Proteomes" id="UP000184268"/>
    </source>
</evidence>
<dbReference type="Gene3D" id="2.30.42.10">
    <property type="match status" value="1"/>
</dbReference>
<evidence type="ECO:0000259" key="2">
    <source>
        <dbReference type="PROSITE" id="PS50106"/>
    </source>
</evidence>